<feature type="compositionally biased region" description="Low complexity" evidence="1">
    <location>
        <begin position="1"/>
        <end position="29"/>
    </location>
</feature>
<evidence type="ECO:0000256" key="1">
    <source>
        <dbReference type="SAM" id="MobiDB-lite"/>
    </source>
</evidence>
<keyword evidence="2" id="KW-1133">Transmembrane helix</keyword>
<accession>A0A0F7ZI38</accession>
<keyword evidence="2" id="KW-0472">Membrane</keyword>
<feature type="region of interest" description="Disordered" evidence="1">
    <location>
        <begin position="1"/>
        <end position="51"/>
    </location>
</feature>
<evidence type="ECO:0000313" key="4">
    <source>
        <dbReference type="Proteomes" id="UP000054481"/>
    </source>
</evidence>
<reference evidence="3 4" key="1">
    <citation type="journal article" date="2014" name="Genome Biol. Evol.">
        <title>Comparative genomics and transcriptomics analyses reveal divergent lifestyle features of nematode endoparasitic fungus Hirsutella minnesotensis.</title>
        <authorList>
            <person name="Lai Y."/>
            <person name="Liu K."/>
            <person name="Zhang X."/>
            <person name="Zhang X."/>
            <person name="Li K."/>
            <person name="Wang N."/>
            <person name="Shu C."/>
            <person name="Wu Y."/>
            <person name="Wang C."/>
            <person name="Bushley K.E."/>
            <person name="Xiang M."/>
            <person name="Liu X."/>
        </authorList>
    </citation>
    <scope>NUCLEOTIDE SEQUENCE [LARGE SCALE GENOMIC DNA]</scope>
    <source>
        <strain evidence="3 4">3608</strain>
    </source>
</reference>
<dbReference type="OrthoDB" id="3549294at2759"/>
<evidence type="ECO:0000313" key="3">
    <source>
        <dbReference type="EMBL" id="KJZ68230.1"/>
    </source>
</evidence>
<dbReference type="Proteomes" id="UP000054481">
    <property type="component" value="Unassembled WGS sequence"/>
</dbReference>
<dbReference type="AlphaFoldDB" id="A0A0F7ZI38"/>
<gene>
    <name evidence="3" type="ORF">HIM_12381</name>
</gene>
<organism evidence="3 4">
    <name type="scientific">Hirsutella minnesotensis 3608</name>
    <dbReference type="NCBI Taxonomy" id="1043627"/>
    <lineage>
        <taxon>Eukaryota</taxon>
        <taxon>Fungi</taxon>
        <taxon>Dikarya</taxon>
        <taxon>Ascomycota</taxon>
        <taxon>Pezizomycotina</taxon>
        <taxon>Sordariomycetes</taxon>
        <taxon>Hypocreomycetidae</taxon>
        <taxon>Hypocreales</taxon>
        <taxon>Ophiocordycipitaceae</taxon>
        <taxon>Hirsutella</taxon>
    </lineage>
</organism>
<protein>
    <submittedName>
        <fullName evidence="3">Uncharacterized protein</fullName>
    </submittedName>
</protein>
<sequence>MSFATSGTTSCGTTTSTTLSSHVSIPSSDDSSRSNLVPEDDNPLVPPSSDVSRTYCDGEETWAFFLAKAHDMAPGLWPVDSVNPYISLSDVPALPSSLPQAEFLYGRPMWEMRGCEAGQHDMWTSQLVPGRRVDVLLRISKPNRCDLVSKPASCYLGINSKVANSLAVLTLCWSYILSVRLLELQGRKVWYTKHRLWPRWIQERNKPAVYLDGASSALVRWLSGILCSDFGWRTEGKGLPPWAIVLSGDVLLATSDKPSTTPDAAPPNSDEATRLLVELCRLLNLGSDASGNGWESLPAYTAGFLAALMIPYYKEMRLRPQFPVPHLTVPRTSSFSARCEANIHQYARDLRYFMTLSMHPPSLGSALWSVFWQPDVECHLVSPWLRSVSVSLEPVMKALQLEILVKTFASRRPRVALWWLALFLLGDLSVVSWIRRYANKLTEKYAFASLSSPDPIFAAWTGTKQSFLDETPNLAGATPGKVSRADLLRFRFNFKLQESGSVTLAWRPFGLVDKFDVEVDLWPCLDAKCLRSYHSFLWYISQEPSWKSFPASFGFRQDTKRCVKHVHDDLDLHSSREEAHLACSPEMKLAPSKTCTLQMLSLSVEDAAGNRHIANAAMPNLHANRWLGSWGGLRTFETPLLQEDNAREEPTQFLLEWLERVQGESRRYQIEEASLVDKIQA</sequence>
<dbReference type="EMBL" id="KQ030970">
    <property type="protein sequence ID" value="KJZ68230.1"/>
    <property type="molecule type" value="Genomic_DNA"/>
</dbReference>
<proteinExistence type="predicted"/>
<keyword evidence="4" id="KW-1185">Reference proteome</keyword>
<name>A0A0F7ZI38_9HYPO</name>
<evidence type="ECO:0000256" key="2">
    <source>
        <dbReference type="SAM" id="Phobius"/>
    </source>
</evidence>
<feature type="transmembrane region" description="Helical" evidence="2">
    <location>
        <begin position="415"/>
        <end position="434"/>
    </location>
</feature>
<keyword evidence="2" id="KW-0812">Transmembrane</keyword>